<feature type="region of interest" description="Disordered" evidence="1">
    <location>
        <begin position="110"/>
        <end position="135"/>
    </location>
</feature>
<reference evidence="2" key="1">
    <citation type="submission" date="2013-04" db="EMBL/GenBank/DDBJ databases">
        <title>The genome sequencing project of 58 acetic acid bacteria.</title>
        <authorList>
            <person name="Okamoto-Kainuma A."/>
            <person name="Ishikawa M."/>
            <person name="Umino S."/>
            <person name="Koizumi Y."/>
            <person name="Shiwa Y."/>
            <person name="Yoshikawa H."/>
            <person name="Matsutani M."/>
            <person name="Matsushita K."/>
        </authorList>
    </citation>
    <scope>NUCLEOTIDE SEQUENCE</scope>
    <source>
        <strain evidence="2">NRIC 0535</strain>
    </source>
</reference>
<proteinExistence type="predicted"/>
<evidence type="ECO:0008006" key="4">
    <source>
        <dbReference type="Google" id="ProtNLM"/>
    </source>
</evidence>
<sequence length="326" mass="35646">MSKSSIERRALAMVASDLRLFTLAAEAVVVWVRLIAAILEYGTDGILHAGKDGAPDLATLARFRFHVTETQLETYMETYAKTRLITYDEASGLVGLPETLQPTRRAIASRLNGKKGGRPAKNVNPSPQHDPRQRTAMMPISGGKTVSCETQHKTQGSYVRDKLSLACNISSEDKAKLGAQVSDAQIDTAYQRIGPMAFEAAGFDPARDMGNYRIVRQWLADALHDGLSIEETERLILGVVKTVAERQRSKGASISHLGYFGKAIGTAIANRDVPEAPLSEAEIEADRAWKRDMDAWRERVASGIAGAVNEPIPNRADYLERARLAA</sequence>
<name>A0ABQ0Q380_9PROT</name>
<gene>
    <name evidence="2" type="ORF">AA0535_1736</name>
</gene>
<evidence type="ECO:0000313" key="3">
    <source>
        <dbReference type="Proteomes" id="UP001062776"/>
    </source>
</evidence>
<dbReference type="Proteomes" id="UP001062776">
    <property type="component" value="Unassembled WGS sequence"/>
</dbReference>
<organism evidence="2 3">
    <name type="scientific">Asaia krungthepensis NRIC 0535</name>
    <dbReference type="NCBI Taxonomy" id="1307925"/>
    <lineage>
        <taxon>Bacteria</taxon>
        <taxon>Pseudomonadati</taxon>
        <taxon>Pseudomonadota</taxon>
        <taxon>Alphaproteobacteria</taxon>
        <taxon>Acetobacterales</taxon>
        <taxon>Acetobacteraceae</taxon>
        <taxon>Asaia</taxon>
    </lineage>
</organism>
<protein>
    <recommendedName>
        <fullName evidence="4">Phage protein</fullName>
    </recommendedName>
</protein>
<accession>A0ABQ0Q380</accession>
<dbReference type="EMBL" id="BAPV01000013">
    <property type="protein sequence ID" value="GBQ89211.1"/>
    <property type="molecule type" value="Genomic_DNA"/>
</dbReference>
<comment type="caution">
    <text evidence="2">The sequence shown here is derived from an EMBL/GenBank/DDBJ whole genome shotgun (WGS) entry which is preliminary data.</text>
</comment>
<evidence type="ECO:0000313" key="2">
    <source>
        <dbReference type="EMBL" id="GBQ89211.1"/>
    </source>
</evidence>
<evidence type="ECO:0000256" key="1">
    <source>
        <dbReference type="SAM" id="MobiDB-lite"/>
    </source>
</evidence>
<keyword evidence="3" id="KW-1185">Reference proteome</keyword>